<dbReference type="OrthoDB" id="407658at2759"/>
<evidence type="ECO:0000256" key="5">
    <source>
        <dbReference type="ARBA" id="ARBA00030889"/>
    </source>
</evidence>
<dbReference type="GO" id="GO:0000027">
    <property type="term" value="P:ribosomal large subunit assembly"/>
    <property type="evidence" value="ECO:0007669"/>
    <property type="project" value="InterPro"/>
</dbReference>
<dbReference type="GO" id="GO:0005730">
    <property type="term" value="C:nucleolus"/>
    <property type="evidence" value="ECO:0007669"/>
    <property type="project" value="UniProtKB-SubCell"/>
</dbReference>
<comment type="similarity">
    <text evidence="2 6">Belongs to the RPF2 family.</text>
</comment>
<gene>
    <name evidence="9" type="ORF">CLODIP_2_CD07727</name>
</gene>
<dbReference type="Pfam" id="PF04427">
    <property type="entry name" value="Brix"/>
    <property type="match status" value="1"/>
</dbReference>
<feature type="region of interest" description="Disordered" evidence="7">
    <location>
        <begin position="239"/>
        <end position="300"/>
    </location>
</feature>
<evidence type="ECO:0000256" key="2">
    <source>
        <dbReference type="ARBA" id="ARBA00010782"/>
    </source>
</evidence>
<dbReference type="InterPro" id="IPR007109">
    <property type="entry name" value="Brix"/>
</dbReference>
<evidence type="ECO:0000259" key="8">
    <source>
        <dbReference type="PROSITE" id="PS50833"/>
    </source>
</evidence>
<proteinExistence type="inferred from homology"/>
<keyword evidence="10" id="KW-1185">Reference proteome</keyword>
<dbReference type="InterPro" id="IPR039770">
    <property type="entry name" value="Rpf2"/>
</dbReference>
<evidence type="ECO:0000256" key="7">
    <source>
        <dbReference type="SAM" id="MobiDB-lite"/>
    </source>
</evidence>
<feature type="domain" description="Brix" evidence="8">
    <location>
        <begin position="31"/>
        <end position="233"/>
    </location>
</feature>
<dbReference type="PANTHER" id="PTHR12728">
    <property type="entry name" value="BRIX DOMAIN CONTAINING PROTEIN"/>
    <property type="match status" value="1"/>
</dbReference>
<accession>A0A8S1CWB7</accession>
<comment type="caution">
    <text evidence="9">The sequence shown here is derived from an EMBL/GenBank/DDBJ whole genome shotgun (WGS) entry which is preliminary data.</text>
</comment>
<evidence type="ECO:0000313" key="9">
    <source>
        <dbReference type="EMBL" id="CAB3373078.1"/>
    </source>
</evidence>
<dbReference type="Proteomes" id="UP000494165">
    <property type="component" value="Unassembled WGS sequence"/>
</dbReference>
<dbReference type="PANTHER" id="PTHR12728:SF0">
    <property type="entry name" value="RIBOSOME PRODUCTION FACTOR 2 HOMOLOG"/>
    <property type="match status" value="1"/>
</dbReference>
<name>A0A8S1CWB7_9INSE</name>
<dbReference type="SMART" id="SM00879">
    <property type="entry name" value="Brix"/>
    <property type="match status" value="1"/>
</dbReference>
<keyword evidence="4 6" id="KW-0539">Nucleus</keyword>
<comment type="subcellular location">
    <subcellularLocation>
        <location evidence="1 6">Nucleus</location>
        <location evidence="1 6">Nucleolus</location>
    </subcellularLocation>
</comment>
<evidence type="ECO:0000256" key="3">
    <source>
        <dbReference type="ARBA" id="ARBA00020387"/>
    </source>
</evidence>
<dbReference type="AlphaFoldDB" id="A0A8S1CWB7"/>
<evidence type="ECO:0000256" key="6">
    <source>
        <dbReference type="RuleBase" id="RU367086"/>
    </source>
</evidence>
<evidence type="ECO:0000313" key="10">
    <source>
        <dbReference type="Proteomes" id="UP000494165"/>
    </source>
</evidence>
<reference evidence="9 10" key="1">
    <citation type="submission" date="2020-04" db="EMBL/GenBank/DDBJ databases">
        <authorList>
            <person name="Alioto T."/>
            <person name="Alioto T."/>
            <person name="Gomez Garrido J."/>
        </authorList>
    </citation>
    <scope>NUCLEOTIDE SEQUENCE [LARGE SCALE GENOMIC DNA]</scope>
</reference>
<dbReference type="PROSITE" id="PS50833">
    <property type="entry name" value="BRIX"/>
    <property type="match status" value="1"/>
</dbReference>
<evidence type="ECO:0000256" key="4">
    <source>
        <dbReference type="ARBA" id="ARBA00023242"/>
    </source>
</evidence>
<dbReference type="GO" id="GO:0000463">
    <property type="term" value="P:maturation of LSU-rRNA from tricistronic rRNA transcript (SSU-rRNA, 5.8S rRNA, LSU-rRNA)"/>
    <property type="evidence" value="ECO:0007669"/>
    <property type="project" value="TreeGrafter"/>
</dbReference>
<protein>
    <recommendedName>
        <fullName evidence="3 6">Ribosome production factor 2 homolog</fullName>
    </recommendedName>
    <alternativeName>
        <fullName evidence="5 6">Ribosome biogenesis protein RPF2 homolog</fullName>
    </alternativeName>
</protein>
<dbReference type="EMBL" id="CADEPI010000080">
    <property type="protein sequence ID" value="CAB3373078.1"/>
    <property type="molecule type" value="Genomic_DNA"/>
</dbReference>
<evidence type="ECO:0000256" key="1">
    <source>
        <dbReference type="ARBA" id="ARBA00004604"/>
    </source>
</evidence>
<dbReference type="GO" id="GO:0019843">
    <property type="term" value="F:rRNA binding"/>
    <property type="evidence" value="ECO:0007669"/>
    <property type="project" value="UniProtKB-UniRule"/>
</dbReference>
<organism evidence="9 10">
    <name type="scientific">Cloeon dipterum</name>
    <dbReference type="NCBI Taxonomy" id="197152"/>
    <lineage>
        <taxon>Eukaryota</taxon>
        <taxon>Metazoa</taxon>
        <taxon>Ecdysozoa</taxon>
        <taxon>Arthropoda</taxon>
        <taxon>Hexapoda</taxon>
        <taxon>Insecta</taxon>
        <taxon>Pterygota</taxon>
        <taxon>Palaeoptera</taxon>
        <taxon>Ephemeroptera</taxon>
        <taxon>Pisciforma</taxon>
        <taxon>Baetidae</taxon>
        <taxon>Cloeon</taxon>
    </lineage>
</organism>
<sequence>MPSLQRVQKPTTRKGKKILLAKEPKVFEDVKKKLFLTGRKASEVLRNCSKDLYKLSKPHAVILSRKNDILPFENIVPVENLCRNNDASLFFFSTTNKKRPNSLTIGRLFDGRLLDMVEFCINDYKSFDQFTASIPAETKPCLVFSGELWEQSQELAKVKSLLVDVFRGEVIDAVRLQGLEHVIMFTATNDNILMRSYQIQLKKSSTKLPRVELEDLGPHIDMVLKRTKFASEDLMKRACRTPQEAKSKPKKNVSKDALGTTHGRIHMGKQKVGTIQTRKMKGLKKTAAEKRVARKSKKAN</sequence>